<feature type="domain" description="NAD-dependent epimerase/dehydratase" evidence="2">
    <location>
        <begin position="3"/>
        <end position="179"/>
    </location>
</feature>
<dbReference type="InterPro" id="IPR036291">
    <property type="entry name" value="NAD(P)-bd_dom_sf"/>
</dbReference>
<protein>
    <recommendedName>
        <fullName evidence="2">NAD-dependent epimerase/dehydratase domain-containing protein</fullName>
    </recommendedName>
</protein>
<comment type="caution">
    <text evidence="3">The sequence shown here is derived from an EMBL/GenBank/DDBJ whole genome shotgun (WGS) entry which is preliminary data.</text>
</comment>
<reference evidence="3" key="1">
    <citation type="journal article" date="2014" name="Front. Microbiol.">
        <title>High frequency of phylogenetically diverse reductive dehalogenase-homologous genes in deep subseafloor sedimentary metagenomes.</title>
        <authorList>
            <person name="Kawai M."/>
            <person name="Futagami T."/>
            <person name="Toyoda A."/>
            <person name="Takaki Y."/>
            <person name="Nishi S."/>
            <person name="Hori S."/>
            <person name="Arai W."/>
            <person name="Tsubouchi T."/>
            <person name="Morono Y."/>
            <person name="Uchiyama I."/>
            <person name="Ito T."/>
            <person name="Fujiyama A."/>
            <person name="Inagaki F."/>
            <person name="Takami H."/>
        </authorList>
    </citation>
    <scope>NUCLEOTIDE SEQUENCE</scope>
    <source>
        <strain evidence="3">Expedition CK06-06</strain>
    </source>
</reference>
<proteinExistence type="inferred from homology"/>
<feature type="non-terminal residue" evidence="3">
    <location>
        <position position="1"/>
    </location>
</feature>
<dbReference type="Pfam" id="PF01370">
    <property type="entry name" value="Epimerase"/>
    <property type="match status" value="1"/>
</dbReference>
<dbReference type="PRINTS" id="PR01713">
    <property type="entry name" value="NUCEPIMERASE"/>
</dbReference>
<dbReference type="EMBL" id="BARW01003588">
    <property type="protein sequence ID" value="GAI68847.1"/>
    <property type="molecule type" value="Genomic_DNA"/>
</dbReference>
<accession>X1QK31</accession>
<dbReference type="Gene3D" id="3.40.50.720">
    <property type="entry name" value="NAD(P)-binding Rossmann-like Domain"/>
    <property type="match status" value="1"/>
</dbReference>
<evidence type="ECO:0000259" key="2">
    <source>
        <dbReference type="Pfam" id="PF01370"/>
    </source>
</evidence>
<dbReference type="AlphaFoldDB" id="X1QK31"/>
<dbReference type="PANTHER" id="PTHR43000">
    <property type="entry name" value="DTDP-D-GLUCOSE 4,6-DEHYDRATASE-RELATED"/>
    <property type="match status" value="1"/>
</dbReference>
<comment type="similarity">
    <text evidence="1">Belongs to the NAD(P)-dependent epimerase/dehydratase family.</text>
</comment>
<dbReference type="SUPFAM" id="SSF51735">
    <property type="entry name" value="NAD(P)-binding Rossmann-fold domains"/>
    <property type="match status" value="1"/>
</dbReference>
<organism evidence="3">
    <name type="scientific">marine sediment metagenome</name>
    <dbReference type="NCBI Taxonomy" id="412755"/>
    <lineage>
        <taxon>unclassified sequences</taxon>
        <taxon>metagenomes</taxon>
        <taxon>ecological metagenomes</taxon>
    </lineage>
</organism>
<evidence type="ECO:0000313" key="3">
    <source>
        <dbReference type="EMBL" id="GAI68847.1"/>
    </source>
</evidence>
<sequence length="247" mass="27432">EVERAVRNVNFVLHEAAIASVQESIENPMRVNEVNVTGTLNILKACLDSNVKRLVFASSCAVYGDPDKLPVSEDHSRRAISPYGVSKLSAEAYCLAFYETYGFETVVLRYFNVYGPRQGYNPYSGVITTFIQRLIEGKPPIIYGNGEQTRDFIYVEDVAKANLQALTSVNAAGKTFNVGTGKAIKICDLAETLIKLMNVKSKPVHEEKREADIEFIYAETLKAFKILGFKAETPLKTGLKKTINTFT</sequence>
<evidence type="ECO:0000256" key="1">
    <source>
        <dbReference type="ARBA" id="ARBA00007637"/>
    </source>
</evidence>
<dbReference type="InterPro" id="IPR001509">
    <property type="entry name" value="Epimerase_deHydtase"/>
</dbReference>
<gene>
    <name evidence="3" type="ORF">S12H4_09028</name>
</gene>
<name>X1QK31_9ZZZZ</name>